<dbReference type="PANTHER" id="PTHR19303:SF74">
    <property type="entry name" value="POGO TRANSPOSABLE ELEMENT WITH KRAB DOMAIN"/>
    <property type="match status" value="1"/>
</dbReference>
<evidence type="ECO:0000256" key="1">
    <source>
        <dbReference type="ARBA" id="ARBA00004123"/>
    </source>
</evidence>
<dbReference type="InterPro" id="IPR050863">
    <property type="entry name" value="CenT-Element_Derived"/>
</dbReference>
<organism evidence="6 7">
    <name type="scientific">Brassicogethes aeneus</name>
    <name type="common">Rape pollen beetle</name>
    <name type="synonym">Meligethes aeneus</name>
    <dbReference type="NCBI Taxonomy" id="1431903"/>
    <lineage>
        <taxon>Eukaryota</taxon>
        <taxon>Metazoa</taxon>
        <taxon>Ecdysozoa</taxon>
        <taxon>Arthropoda</taxon>
        <taxon>Hexapoda</taxon>
        <taxon>Insecta</taxon>
        <taxon>Pterygota</taxon>
        <taxon>Neoptera</taxon>
        <taxon>Endopterygota</taxon>
        <taxon>Coleoptera</taxon>
        <taxon>Polyphaga</taxon>
        <taxon>Cucujiformia</taxon>
        <taxon>Nitidulidae</taxon>
        <taxon>Meligethinae</taxon>
        <taxon>Brassicogethes</taxon>
    </lineage>
</organism>
<evidence type="ECO:0000259" key="5">
    <source>
        <dbReference type="PROSITE" id="PS51253"/>
    </source>
</evidence>
<comment type="subcellular location">
    <subcellularLocation>
        <location evidence="1">Nucleus</location>
    </subcellularLocation>
</comment>
<evidence type="ECO:0000256" key="3">
    <source>
        <dbReference type="ARBA" id="ARBA00023242"/>
    </source>
</evidence>
<evidence type="ECO:0000313" key="6">
    <source>
        <dbReference type="EMBL" id="CAH0558637.1"/>
    </source>
</evidence>
<feature type="compositionally biased region" description="Polar residues" evidence="4">
    <location>
        <begin position="483"/>
        <end position="492"/>
    </location>
</feature>
<dbReference type="SUPFAM" id="SSF46689">
    <property type="entry name" value="Homeodomain-like"/>
    <property type="match status" value="1"/>
</dbReference>
<evidence type="ECO:0000313" key="7">
    <source>
        <dbReference type="Proteomes" id="UP001154078"/>
    </source>
</evidence>
<reference evidence="6" key="1">
    <citation type="submission" date="2021-12" db="EMBL/GenBank/DDBJ databases">
        <authorList>
            <person name="King R."/>
        </authorList>
    </citation>
    <scope>NUCLEOTIDE SEQUENCE</scope>
</reference>
<dbReference type="SMART" id="SM00674">
    <property type="entry name" value="CENPB"/>
    <property type="match status" value="1"/>
</dbReference>
<dbReference type="InterPro" id="IPR009057">
    <property type="entry name" value="Homeodomain-like_sf"/>
</dbReference>
<dbReference type="Gene3D" id="1.10.10.60">
    <property type="entry name" value="Homeodomain-like"/>
    <property type="match status" value="1"/>
</dbReference>
<evidence type="ECO:0000256" key="2">
    <source>
        <dbReference type="ARBA" id="ARBA00023125"/>
    </source>
</evidence>
<dbReference type="InterPro" id="IPR006600">
    <property type="entry name" value="HTH_CenpB_DNA-bd_dom"/>
</dbReference>
<dbReference type="Proteomes" id="UP001154078">
    <property type="component" value="Chromosome 6"/>
</dbReference>
<proteinExistence type="predicted"/>
<feature type="region of interest" description="Disordered" evidence="4">
    <location>
        <begin position="428"/>
        <end position="495"/>
    </location>
</feature>
<keyword evidence="3" id="KW-0539">Nucleus</keyword>
<dbReference type="GO" id="GO:0003677">
    <property type="term" value="F:DNA binding"/>
    <property type="evidence" value="ECO:0007669"/>
    <property type="project" value="UniProtKB-KW"/>
</dbReference>
<feature type="compositionally biased region" description="Low complexity" evidence="4">
    <location>
        <begin position="460"/>
        <end position="469"/>
    </location>
</feature>
<protein>
    <recommendedName>
        <fullName evidence="5">HTH CENPB-type domain-containing protein</fullName>
    </recommendedName>
</protein>
<sequence length="692" mass="78766">MPRTYTRKTERVNIDEKSMNSAMKECIAKRLSVNEAARQYGIKRTTLQSRIKTLLKKKSLEEILREDSGNESEEAAPKYNSKYTAKQVFTRDQEDELSDYIKKSSNLHYGLSYRQIRAVAYEFAKSIPNCNMPENWERKKVAGLDWLYKFMKRHQDLSLRKPESTSLSRSMAFNKPVVDEFFDKYASVLEKYKFRADQVWNLDETGITTVARPVKVVTTKGKKQVGQISSAERGSLVTFVGIINGVGATVPPIFVFPRIRNPSEYLSEGSPLGSIALGNKSGWMTSELFPDVLKQIVNYTHCSEDSKILLLIDNHESHISVETIKYCKSNGIVLLSFPPHTTHRLQPLDVGVYAPFKAYLATAFNDWMLAHPGRAITIRNIGYLANKAYENAFSIKNITHAFKKTGLWPINRIMFSDEDFIASKVTDRPLTQYEPQLGPRDNEDKENRSPRPEHNGSHGNLLNDAANDNPNFQEGTPPDLLYSSAQPSTSGLSLEKLVPYPKASISKPRRGKKKSKSTIYTDTPELLIRENIELEKKRKQEVKKNRTAKRNILFDKKVEKQKIKKHEEESSDSDISLDDVISNSSDDFEELETASEGDIEVGDYVLVKFPTKSGILMHYAGRIEQVNSPIYTIKFMRRRGFSQKFFFPSVEDITDTNISDIVAKLQTPPQTGTARTSSMYTFCYNFSSLNVY</sequence>
<dbReference type="Gene3D" id="3.30.420.10">
    <property type="entry name" value="Ribonuclease H-like superfamily/Ribonuclease H"/>
    <property type="match status" value="1"/>
</dbReference>
<dbReference type="GO" id="GO:0005634">
    <property type="term" value="C:nucleus"/>
    <property type="evidence" value="ECO:0007669"/>
    <property type="project" value="UniProtKB-SubCell"/>
</dbReference>
<name>A0A9P0B9H4_BRAAE</name>
<dbReference type="InterPro" id="IPR007889">
    <property type="entry name" value="HTH_Psq"/>
</dbReference>
<dbReference type="Pfam" id="PF03221">
    <property type="entry name" value="HTH_Tnp_Tc5"/>
    <property type="match status" value="1"/>
</dbReference>
<dbReference type="InterPro" id="IPR004875">
    <property type="entry name" value="DDE_SF_endonuclease_dom"/>
</dbReference>
<dbReference type="Pfam" id="PF03184">
    <property type="entry name" value="DDE_1"/>
    <property type="match status" value="1"/>
</dbReference>
<dbReference type="InterPro" id="IPR036397">
    <property type="entry name" value="RNaseH_sf"/>
</dbReference>
<dbReference type="AlphaFoldDB" id="A0A9P0B9H4"/>
<feature type="domain" description="HTH CENPB-type" evidence="5">
    <location>
        <begin position="81"/>
        <end position="160"/>
    </location>
</feature>
<dbReference type="OrthoDB" id="8187571at2759"/>
<keyword evidence="7" id="KW-1185">Reference proteome</keyword>
<gene>
    <name evidence="6" type="ORF">MELIAE_LOCUS8915</name>
</gene>
<feature type="compositionally biased region" description="Basic and acidic residues" evidence="4">
    <location>
        <begin position="440"/>
        <end position="456"/>
    </location>
</feature>
<keyword evidence="2" id="KW-0238">DNA-binding</keyword>
<accession>A0A9P0B9H4</accession>
<evidence type="ECO:0000256" key="4">
    <source>
        <dbReference type="SAM" id="MobiDB-lite"/>
    </source>
</evidence>
<dbReference type="PROSITE" id="PS51253">
    <property type="entry name" value="HTH_CENPB"/>
    <property type="match status" value="1"/>
</dbReference>
<dbReference type="EMBL" id="OV121137">
    <property type="protein sequence ID" value="CAH0558637.1"/>
    <property type="molecule type" value="Genomic_DNA"/>
</dbReference>
<dbReference type="PANTHER" id="PTHR19303">
    <property type="entry name" value="TRANSPOSON"/>
    <property type="match status" value="1"/>
</dbReference>
<dbReference type="Pfam" id="PF05225">
    <property type="entry name" value="HTH_psq"/>
    <property type="match status" value="1"/>
</dbReference>